<proteinExistence type="predicted"/>
<dbReference type="EMBL" id="JACTNF010000015">
    <property type="protein sequence ID" value="MBO1075838.1"/>
    <property type="molecule type" value="Genomic_DNA"/>
</dbReference>
<reference evidence="1 2" key="1">
    <citation type="submission" date="2020-09" db="EMBL/GenBank/DDBJ databases">
        <title>Roseomonas.</title>
        <authorList>
            <person name="Zhu W."/>
        </authorList>
    </citation>
    <scope>NUCLEOTIDE SEQUENCE [LARGE SCALE GENOMIC DNA]</scope>
    <source>
        <strain evidence="1 2">1311</strain>
    </source>
</reference>
<comment type="caution">
    <text evidence="1">The sequence shown here is derived from an EMBL/GenBank/DDBJ whole genome shotgun (WGS) entry which is preliminary data.</text>
</comment>
<evidence type="ECO:0000313" key="1">
    <source>
        <dbReference type="EMBL" id="MBO1075838.1"/>
    </source>
</evidence>
<dbReference type="InterPro" id="IPR036163">
    <property type="entry name" value="HMA_dom_sf"/>
</dbReference>
<dbReference type="SUPFAM" id="SSF55008">
    <property type="entry name" value="HMA, heavy metal-associated domain"/>
    <property type="match status" value="1"/>
</dbReference>
<sequence>MRCEHCARAIVQAIRAGDPGAEVSVDLAGGIVRADTRQLRETLVSLIEEEGYGVTR</sequence>
<organism evidence="1 2">
    <name type="scientific">Roseomonas marmotae</name>
    <dbReference type="NCBI Taxonomy" id="2768161"/>
    <lineage>
        <taxon>Bacteria</taxon>
        <taxon>Pseudomonadati</taxon>
        <taxon>Pseudomonadota</taxon>
        <taxon>Alphaproteobacteria</taxon>
        <taxon>Acetobacterales</taxon>
        <taxon>Roseomonadaceae</taxon>
        <taxon>Roseomonas</taxon>
    </lineage>
</organism>
<dbReference type="Gene3D" id="3.30.70.100">
    <property type="match status" value="1"/>
</dbReference>
<keyword evidence="2" id="KW-1185">Reference proteome</keyword>
<protein>
    <submittedName>
        <fullName evidence="1">Heavy-metal-associated domain-containing protein</fullName>
    </submittedName>
</protein>
<name>A0ABS3KEE4_9PROT</name>
<accession>A0ABS3KEE4</accession>
<dbReference type="Proteomes" id="UP001518990">
    <property type="component" value="Unassembled WGS sequence"/>
</dbReference>
<gene>
    <name evidence="1" type="ORF">IAI60_14570</name>
</gene>
<evidence type="ECO:0000313" key="2">
    <source>
        <dbReference type="Proteomes" id="UP001518990"/>
    </source>
</evidence>